<keyword evidence="4" id="KW-1185">Reference proteome</keyword>
<reference evidence="3" key="1">
    <citation type="journal article" date="2020" name="BMC Genomics">
        <title>Correction to: Identification and distribution of gene clusters required for synthesis of sphingolipid metabolism inhibitors in diverse species of the filamentous fungus Fusarium.</title>
        <authorList>
            <person name="Kim H.S."/>
            <person name="Lohmar J.M."/>
            <person name="Busman M."/>
            <person name="Brown D.W."/>
            <person name="Naumann T.A."/>
            <person name="Divon H.H."/>
            <person name="Lysoe E."/>
            <person name="Uhlig S."/>
            <person name="Proctor R.H."/>
        </authorList>
    </citation>
    <scope>NUCLEOTIDE SEQUENCE</scope>
    <source>
        <strain evidence="3">NRRL 45417</strain>
    </source>
</reference>
<feature type="compositionally biased region" description="Polar residues" evidence="1">
    <location>
        <begin position="1"/>
        <end position="16"/>
    </location>
</feature>
<gene>
    <name evidence="3" type="ORF">FGADI_11785</name>
</gene>
<reference evidence="3" key="2">
    <citation type="submission" date="2020-05" db="EMBL/GenBank/DDBJ databases">
        <authorList>
            <person name="Kim H.-S."/>
            <person name="Proctor R.H."/>
            <person name="Brown D.W."/>
        </authorList>
    </citation>
    <scope>NUCLEOTIDE SEQUENCE</scope>
    <source>
        <strain evidence="3">NRRL 45417</strain>
    </source>
</reference>
<dbReference type="AlphaFoldDB" id="A0A8H4WPZ5"/>
<organism evidence="3 4">
    <name type="scientific">Fusarium gaditjirri</name>
    <dbReference type="NCBI Taxonomy" id="282569"/>
    <lineage>
        <taxon>Eukaryota</taxon>
        <taxon>Fungi</taxon>
        <taxon>Dikarya</taxon>
        <taxon>Ascomycota</taxon>
        <taxon>Pezizomycotina</taxon>
        <taxon>Sordariomycetes</taxon>
        <taxon>Hypocreomycetidae</taxon>
        <taxon>Hypocreales</taxon>
        <taxon>Nectriaceae</taxon>
        <taxon>Fusarium</taxon>
        <taxon>Fusarium nisikadoi species complex</taxon>
    </lineage>
</organism>
<evidence type="ECO:0000256" key="1">
    <source>
        <dbReference type="SAM" id="MobiDB-lite"/>
    </source>
</evidence>
<protein>
    <submittedName>
        <fullName evidence="3">Uncharacterized protein</fullName>
    </submittedName>
</protein>
<name>A0A8H4WPZ5_9HYPO</name>
<keyword evidence="2" id="KW-0472">Membrane</keyword>
<sequence>MDPESNRQTLASSDTDAPQREPGPPTTITLNDVLEAVKMHKRFCMPSIAPEVEVTDLPNFDDLAPYGVSEEIQEQLWVKEATRLLDVVKSPESLVFEGSAALSADSKRSYEMLAAMADHVWQAVNIATYDSESLFESNVKELCKNDVLKSCRVVLDYLCEMEEDEVADDSSEAMPRHSHEDFFSFVNYCTAVLAQVLCTAADGKSFQIYVLAHLAKLSTKVKVVSTKLQECAQISIDNGVSDRRIPVPNQHDTRGRQGGHPQIDKGFGDLDLDIEPLLEGMRGLQGELAPLESSSKEDSVRRIYFLHCAKYRFNIFNLIRYLLVPLRGTNRLMRKSVTSYELCSMVYATGFERFRTLVHQDHENDFSGTSDTSRVNCAKGSFDLLNKAIQNVRSQARSRNANPGNRNGLDSQFESLRIDSENRSVGTCISWSYTPDGESGENLQARQPLMLKSMSHVITAMIPFIMTSPRIVSSISEFMTTVIFTELPGEREKNPIKPRAVGKYTGFFCLTTAEYATAQRNRAPDDARSLSKALMRRNNLFAGRQLADIGHSASFPLALNKATSQASDDDQTAPERIQRHQLELDGFSNKMKPWIIEEKGIMVRCRLYVSGLMLLCTVLVAGGVSIGVVVGERITGVDPFNITTYCWVLAAFILLVAKSVRVQDWPWNDFLHGRVLCKSVSELSSVTGVNEQLILAKILQDESISILQTRGPYNTVFNRKSEDGFSIDRPLSIWTMLLSGLIMIEVESTRGRSLVCLDLRRGTKYEMIDNMCIYEPQGEEFIHCSRLPNEKDGEAHGDPNRIRLRKGNLVWLRARGLYGNKDAEFV</sequence>
<feature type="transmembrane region" description="Helical" evidence="2">
    <location>
        <begin position="607"/>
        <end position="630"/>
    </location>
</feature>
<comment type="caution">
    <text evidence="3">The sequence shown here is derived from an EMBL/GenBank/DDBJ whole genome shotgun (WGS) entry which is preliminary data.</text>
</comment>
<feature type="transmembrane region" description="Helical" evidence="2">
    <location>
        <begin position="642"/>
        <end position="660"/>
    </location>
</feature>
<evidence type="ECO:0000256" key="2">
    <source>
        <dbReference type="SAM" id="Phobius"/>
    </source>
</evidence>
<dbReference type="OrthoDB" id="5419219at2759"/>
<evidence type="ECO:0000313" key="4">
    <source>
        <dbReference type="Proteomes" id="UP000604273"/>
    </source>
</evidence>
<dbReference type="Proteomes" id="UP000604273">
    <property type="component" value="Unassembled WGS sequence"/>
</dbReference>
<keyword evidence="2" id="KW-0812">Transmembrane</keyword>
<proteinExistence type="predicted"/>
<accession>A0A8H4WPZ5</accession>
<keyword evidence="2" id="KW-1133">Transmembrane helix</keyword>
<evidence type="ECO:0000313" key="3">
    <source>
        <dbReference type="EMBL" id="KAF4945604.1"/>
    </source>
</evidence>
<dbReference type="EMBL" id="JABFAI010000362">
    <property type="protein sequence ID" value="KAF4945604.1"/>
    <property type="molecule type" value="Genomic_DNA"/>
</dbReference>
<feature type="region of interest" description="Disordered" evidence="1">
    <location>
        <begin position="1"/>
        <end position="26"/>
    </location>
</feature>